<evidence type="ECO:0008006" key="4">
    <source>
        <dbReference type="Google" id="ProtNLM"/>
    </source>
</evidence>
<feature type="transmembrane region" description="Helical" evidence="1">
    <location>
        <begin position="35"/>
        <end position="56"/>
    </location>
</feature>
<dbReference type="EMBL" id="MFVT01000021">
    <property type="protein sequence ID" value="OGJ03576.1"/>
    <property type="molecule type" value="Genomic_DNA"/>
</dbReference>
<dbReference type="Proteomes" id="UP000176826">
    <property type="component" value="Unassembled WGS sequence"/>
</dbReference>
<dbReference type="Pfam" id="PF09997">
    <property type="entry name" value="DUF2238"/>
    <property type="match status" value="1"/>
</dbReference>
<dbReference type="InterPro" id="IPR014509">
    <property type="entry name" value="YjdF-like"/>
</dbReference>
<feature type="transmembrane region" description="Helical" evidence="1">
    <location>
        <begin position="12"/>
        <end position="29"/>
    </location>
</feature>
<keyword evidence="1" id="KW-0472">Membrane</keyword>
<proteinExistence type="predicted"/>
<feature type="transmembrane region" description="Helical" evidence="1">
    <location>
        <begin position="107"/>
        <end position="126"/>
    </location>
</feature>
<evidence type="ECO:0000256" key="1">
    <source>
        <dbReference type="SAM" id="Phobius"/>
    </source>
</evidence>
<feature type="transmembrane region" description="Helical" evidence="1">
    <location>
        <begin position="68"/>
        <end position="87"/>
    </location>
</feature>
<gene>
    <name evidence="2" type="ORF">A3F97_02190</name>
</gene>
<sequence length="133" mass="15661">MDKKKLLKHLVFLMFFIFIVYLLNLKFFWDSLLWYFDMGVHFLSGLWVGMFFLYVLSTKNPISLSLKSFLKITLLVLIIGILWELFQYVMNIISTTPFDPVDSTSDVIFDLLGSALSFFYYAKIIMPIKENTI</sequence>
<evidence type="ECO:0000313" key="3">
    <source>
        <dbReference type="Proteomes" id="UP000176826"/>
    </source>
</evidence>
<dbReference type="AlphaFoldDB" id="A0A1F6YB44"/>
<keyword evidence="1" id="KW-1133">Transmembrane helix</keyword>
<protein>
    <recommendedName>
        <fullName evidence="4">VanZ-like domain-containing protein</fullName>
    </recommendedName>
</protein>
<comment type="caution">
    <text evidence="2">The sequence shown here is derived from an EMBL/GenBank/DDBJ whole genome shotgun (WGS) entry which is preliminary data.</text>
</comment>
<evidence type="ECO:0000313" key="2">
    <source>
        <dbReference type="EMBL" id="OGJ03576.1"/>
    </source>
</evidence>
<organism evidence="2 3">
    <name type="scientific">Candidatus Nomurabacteria bacterium RIFCSPLOWO2_12_FULL_41_10</name>
    <dbReference type="NCBI Taxonomy" id="1801795"/>
    <lineage>
        <taxon>Bacteria</taxon>
        <taxon>Candidatus Nomuraibacteriota</taxon>
    </lineage>
</organism>
<keyword evidence="1" id="KW-0812">Transmembrane</keyword>
<accession>A0A1F6YB44</accession>
<reference evidence="2 3" key="1">
    <citation type="journal article" date="2016" name="Nat. Commun.">
        <title>Thousands of microbial genomes shed light on interconnected biogeochemical processes in an aquifer system.</title>
        <authorList>
            <person name="Anantharaman K."/>
            <person name="Brown C.T."/>
            <person name="Hug L.A."/>
            <person name="Sharon I."/>
            <person name="Castelle C.J."/>
            <person name="Probst A.J."/>
            <person name="Thomas B.C."/>
            <person name="Singh A."/>
            <person name="Wilkins M.J."/>
            <person name="Karaoz U."/>
            <person name="Brodie E.L."/>
            <person name="Williams K.H."/>
            <person name="Hubbard S.S."/>
            <person name="Banfield J.F."/>
        </authorList>
    </citation>
    <scope>NUCLEOTIDE SEQUENCE [LARGE SCALE GENOMIC DNA]</scope>
</reference>
<name>A0A1F6YB44_9BACT</name>